<dbReference type="EMBL" id="JWZX01002229">
    <property type="protein sequence ID" value="KOO30419.1"/>
    <property type="molecule type" value="Genomic_DNA"/>
</dbReference>
<dbReference type="SUPFAM" id="SSF48452">
    <property type="entry name" value="TPR-like"/>
    <property type="match status" value="1"/>
</dbReference>
<dbReference type="Pfam" id="PF13181">
    <property type="entry name" value="TPR_8"/>
    <property type="match status" value="1"/>
</dbReference>
<dbReference type="InterPro" id="IPR019734">
    <property type="entry name" value="TPR_rpt"/>
</dbReference>
<evidence type="ECO:0000256" key="1">
    <source>
        <dbReference type="ARBA" id="ARBA00004123"/>
    </source>
</evidence>
<keyword evidence="4" id="KW-0539">Nucleus</keyword>
<evidence type="ECO:0000256" key="3">
    <source>
        <dbReference type="ARBA" id="ARBA00022803"/>
    </source>
</evidence>
<dbReference type="SMART" id="SM00028">
    <property type="entry name" value="TPR"/>
    <property type="match status" value="5"/>
</dbReference>
<dbReference type="PROSITE" id="PS50293">
    <property type="entry name" value="TPR_REGION"/>
    <property type="match status" value="1"/>
</dbReference>
<dbReference type="PANTHER" id="PTHR14017">
    <property type="entry name" value="LYSINE-SPECIFIC DEMETHYLASE"/>
    <property type="match status" value="1"/>
</dbReference>
<dbReference type="Proteomes" id="UP000037460">
    <property type="component" value="Unassembled WGS sequence"/>
</dbReference>
<dbReference type="InterPro" id="IPR011990">
    <property type="entry name" value="TPR-like_helical_dom_sf"/>
</dbReference>
<feature type="repeat" description="TPR" evidence="5">
    <location>
        <begin position="361"/>
        <end position="394"/>
    </location>
</feature>
<dbReference type="InterPro" id="IPR013105">
    <property type="entry name" value="TPR_2"/>
</dbReference>
<dbReference type="Gene3D" id="1.25.40.10">
    <property type="entry name" value="Tetratricopeptide repeat domain"/>
    <property type="match status" value="3"/>
</dbReference>
<dbReference type="PROSITE" id="PS50005">
    <property type="entry name" value="TPR"/>
    <property type="match status" value="3"/>
</dbReference>
<dbReference type="PANTHER" id="PTHR14017:SF28">
    <property type="entry name" value="CHROMOSOME UNDETERMINED SCAFFOLD_98, WHOLE GENOME SHOTGUN SEQUENCE"/>
    <property type="match status" value="1"/>
</dbReference>
<sequence length="490" mass="53690">MFSKGGEGAPPQSEGVLEGANIGQQQSDSDKLARANEIAWLQVATLAEQSNDLAKAADAYNHVLLTNSRNVHALLQLASISRMQERFEDAVDYLNRIMVIDGPTGEVYGAIGHCYLTLSQRTQDLDMTLDCLRKCYDAYHEASLHLGALNDPNLWYGIGLLYERYANLMLPGVGQSECFSAAEESLRSVLQAAPEFEKRSEILYRLGHIYKAQENPHRALECFQAICDAPPPPLTQADVWFLIGSVQETMEPPAPEFARQAYVHVLRLMQLNEEAKVARVYRQLGWVCHKFALDQPPLLGILNPAEAQAQSPLLCLKRALETEPMDAPNWHMLGACLLDHRELDAAYDCLRHAITLEPTSDKAWRSVGDLYLAQGEREDAIEAYEQAVHLNPSSHAWFDLGAARHDALAVSGAGATSMITAAVEAYTRALTICPDRREDISRRLQHLNTISVNTSMPSVSAADAGCAAKTAPAAAASDEGPSILHAAAVH</sequence>
<feature type="non-terminal residue" evidence="6">
    <location>
        <position position="490"/>
    </location>
</feature>
<dbReference type="Pfam" id="PF07719">
    <property type="entry name" value="TPR_2"/>
    <property type="match status" value="1"/>
</dbReference>
<evidence type="ECO:0000256" key="4">
    <source>
        <dbReference type="ARBA" id="ARBA00023242"/>
    </source>
</evidence>
<protein>
    <submittedName>
        <fullName evidence="6">Glucose repression mediator</fullName>
    </submittedName>
</protein>
<evidence type="ECO:0000313" key="7">
    <source>
        <dbReference type="Proteomes" id="UP000037460"/>
    </source>
</evidence>
<evidence type="ECO:0000313" key="6">
    <source>
        <dbReference type="EMBL" id="KOO30419.1"/>
    </source>
</evidence>
<keyword evidence="7" id="KW-1185">Reference proteome</keyword>
<keyword evidence="3 5" id="KW-0802">TPR repeat</keyword>
<dbReference type="OrthoDB" id="418911at2759"/>
<dbReference type="Pfam" id="PF13432">
    <property type="entry name" value="TPR_16"/>
    <property type="match status" value="1"/>
</dbReference>
<keyword evidence="2" id="KW-0677">Repeat</keyword>
<accession>A0A0M0JV58</accession>
<comment type="caution">
    <text evidence="6">The sequence shown here is derived from an EMBL/GenBank/DDBJ whole genome shotgun (WGS) entry which is preliminary data.</text>
</comment>
<evidence type="ECO:0000256" key="2">
    <source>
        <dbReference type="ARBA" id="ARBA00022737"/>
    </source>
</evidence>
<reference evidence="7" key="1">
    <citation type="journal article" date="2015" name="PLoS Genet.">
        <title>Genome Sequence and Transcriptome Analyses of Chrysochromulina tobin: Metabolic Tools for Enhanced Algal Fitness in the Prominent Order Prymnesiales (Haptophyceae).</title>
        <authorList>
            <person name="Hovde B.T."/>
            <person name="Deodato C.R."/>
            <person name="Hunsperger H.M."/>
            <person name="Ryken S.A."/>
            <person name="Yost W."/>
            <person name="Jha R.K."/>
            <person name="Patterson J."/>
            <person name="Monnat R.J. Jr."/>
            <person name="Barlow S.B."/>
            <person name="Starkenburg S.R."/>
            <person name="Cattolico R.A."/>
        </authorList>
    </citation>
    <scope>NUCLEOTIDE SEQUENCE</scope>
    <source>
        <strain evidence="7">CCMP291</strain>
    </source>
</reference>
<name>A0A0M0JV58_9EUKA</name>
<gene>
    <name evidence="6" type="ORF">Ctob_010737</name>
</gene>
<dbReference type="AlphaFoldDB" id="A0A0M0JV58"/>
<comment type="subcellular location">
    <subcellularLocation>
        <location evidence="1">Nucleus</location>
    </subcellularLocation>
</comment>
<dbReference type="InterPro" id="IPR051630">
    <property type="entry name" value="Corepressor-Demethylase"/>
</dbReference>
<feature type="repeat" description="TPR" evidence="5">
    <location>
        <begin position="327"/>
        <end position="360"/>
    </location>
</feature>
<evidence type="ECO:0000256" key="5">
    <source>
        <dbReference type="PROSITE-ProRule" id="PRU00339"/>
    </source>
</evidence>
<organism evidence="6 7">
    <name type="scientific">Chrysochromulina tobinii</name>
    <dbReference type="NCBI Taxonomy" id="1460289"/>
    <lineage>
        <taxon>Eukaryota</taxon>
        <taxon>Haptista</taxon>
        <taxon>Haptophyta</taxon>
        <taxon>Prymnesiophyceae</taxon>
        <taxon>Prymnesiales</taxon>
        <taxon>Chrysochromulinaceae</taxon>
        <taxon>Chrysochromulina</taxon>
    </lineage>
</organism>
<dbReference type="GO" id="GO:0005634">
    <property type="term" value="C:nucleus"/>
    <property type="evidence" value="ECO:0007669"/>
    <property type="project" value="UniProtKB-SubCell"/>
</dbReference>
<feature type="repeat" description="TPR" evidence="5">
    <location>
        <begin position="200"/>
        <end position="233"/>
    </location>
</feature>
<proteinExistence type="predicted"/>